<organism evidence="2 3">
    <name type="scientific">Polarella glacialis</name>
    <name type="common">Dinoflagellate</name>
    <dbReference type="NCBI Taxonomy" id="89957"/>
    <lineage>
        <taxon>Eukaryota</taxon>
        <taxon>Sar</taxon>
        <taxon>Alveolata</taxon>
        <taxon>Dinophyceae</taxon>
        <taxon>Suessiales</taxon>
        <taxon>Suessiaceae</taxon>
        <taxon>Polarella</taxon>
    </lineage>
</organism>
<proteinExistence type="predicted"/>
<keyword evidence="1" id="KW-1133">Transmembrane helix</keyword>
<dbReference type="AlphaFoldDB" id="A0A813J593"/>
<accession>A0A813J593</accession>
<comment type="caution">
    <text evidence="2">The sequence shown here is derived from an EMBL/GenBank/DDBJ whole genome shotgun (WGS) entry which is preliminary data.</text>
</comment>
<gene>
    <name evidence="2" type="ORF">PGLA2088_LOCUS18620</name>
</gene>
<name>A0A813J593_POLGL</name>
<sequence>MAHRAAQVASSRAMGRLRPVLARRNASVMSPNLSAAFADLAERNAIHNLFVQDGRSHHFGQTLGRRVEESKVDISKPSNLDETKDRCAATITGFIASMSYMTAYLSALISECPDGNAREPFCASDLAKMIASLSELLAGGFGIAESCDDSGVTSDDAGDITRRLGMEPPQHRGRGLADAVLPAPEWWKLQANIVGRRLFGLWLLWLWLLLLVMM</sequence>
<keyword evidence="1" id="KW-0812">Transmembrane</keyword>
<keyword evidence="1" id="KW-0472">Membrane</keyword>
<reference evidence="2" key="1">
    <citation type="submission" date="2021-02" db="EMBL/GenBank/DDBJ databases">
        <authorList>
            <person name="Dougan E. K."/>
            <person name="Rhodes N."/>
            <person name="Thang M."/>
            <person name="Chan C."/>
        </authorList>
    </citation>
    <scope>NUCLEOTIDE SEQUENCE</scope>
</reference>
<dbReference type="Proteomes" id="UP000626109">
    <property type="component" value="Unassembled WGS sequence"/>
</dbReference>
<evidence type="ECO:0000313" key="2">
    <source>
        <dbReference type="EMBL" id="CAE8673643.1"/>
    </source>
</evidence>
<evidence type="ECO:0000313" key="3">
    <source>
        <dbReference type="Proteomes" id="UP000626109"/>
    </source>
</evidence>
<evidence type="ECO:0000256" key="1">
    <source>
        <dbReference type="SAM" id="Phobius"/>
    </source>
</evidence>
<dbReference type="EMBL" id="CAJNNW010024671">
    <property type="protein sequence ID" value="CAE8673643.1"/>
    <property type="molecule type" value="Genomic_DNA"/>
</dbReference>
<protein>
    <submittedName>
        <fullName evidence="2">Uncharacterized protein</fullName>
    </submittedName>
</protein>
<feature type="transmembrane region" description="Helical" evidence="1">
    <location>
        <begin position="194"/>
        <end position="213"/>
    </location>
</feature>